<dbReference type="OrthoDB" id="9769588at2"/>
<protein>
    <recommendedName>
        <fullName evidence="1">Lipoprotein LPP20-like domain-containing protein</fullName>
    </recommendedName>
</protein>
<accession>A0A1W1IAI4</accession>
<dbReference type="Proteomes" id="UP000192042">
    <property type="component" value="Chromosome I"/>
</dbReference>
<proteinExistence type="predicted"/>
<dbReference type="RefSeq" id="WP_080888175.1">
    <property type="nucleotide sequence ID" value="NZ_LT828648.1"/>
</dbReference>
<dbReference type="InterPro" id="IPR024952">
    <property type="entry name" value="LPP20-like_dom"/>
</dbReference>
<dbReference type="PROSITE" id="PS51257">
    <property type="entry name" value="PROKAR_LIPOPROTEIN"/>
    <property type="match status" value="1"/>
</dbReference>
<dbReference type="AlphaFoldDB" id="A0A1W1IAI4"/>
<gene>
    <name evidence="2" type="ORF">NSJP_3849</name>
</gene>
<keyword evidence="3" id="KW-1185">Reference proteome</keyword>
<name>A0A1W1IAI4_9BACT</name>
<dbReference type="STRING" id="1325564.NSJP_3849"/>
<organism evidence="2 3">
    <name type="scientific">Nitrospira japonica</name>
    <dbReference type="NCBI Taxonomy" id="1325564"/>
    <lineage>
        <taxon>Bacteria</taxon>
        <taxon>Pseudomonadati</taxon>
        <taxon>Nitrospirota</taxon>
        <taxon>Nitrospiria</taxon>
        <taxon>Nitrospirales</taxon>
        <taxon>Nitrospiraceae</taxon>
        <taxon>Nitrospira</taxon>
    </lineage>
</organism>
<dbReference type="KEGG" id="nja:NSJP_3849"/>
<dbReference type="Pfam" id="PF02169">
    <property type="entry name" value="LPP20"/>
    <property type="match status" value="1"/>
</dbReference>
<feature type="domain" description="Lipoprotein LPP20-like" evidence="1">
    <location>
        <begin position="27"/>
        <end position="133"/>
    </location>
</feature>
<dbReference type="EMBL" id="LT828648">
    <property type="protein sequence ID" value="SLM50016.1"/>
    <property type="molecule type" value="Genomic_DNA"/>
</dbReference>
<dbReference type="Gene3D" id="3.10.28.20">
    <property type="entry name" value="Acetamidase/Formamidase-like domains"/>
    <property type="match status" value="1"/>
</dbReference>
<evidence type="ECO:0000313" key="3">
    <source>
        <dbReference type="Proteomes" id="UP000192042"/>
    </source>
</evidence>
<evidence type="ECO:0000259" key="1">
    <source>
        <dbReference type="Pfam" id="PF02169"/>
    </source>
</evidence>
<evidence type="ECO:0000313" key="2">
    <source>
        <dbReference type="EMBL" id="SLM50016.1"/>
    </source>
</evidence>
<sequence length="312" mass="34877">MIDRMPVLVICAAALLLVGCFGGKAKPAWVNGMSPDYSADQYLTGVGQSDRSAVAEDQAYAALARVFKTEVSAQAKDWESYLVVEQRGQSRDERRLTIDNLTKVSTDKVLENVRIADRWFDSKKQVHYALAVMQRSQAETAFMEKITELDRGIQADVDDAHRSADKLAKVRGLRRAAHNLVIRETYNADLRVVRPSGQGMASPYRVNELTMELEQFLATNLLFAIDVTGDQTQAAQRALSEGLIREGLQIVDRPATESVSSSASGGHAPELLLRGFVRVWPIDVRDPQFMYVRWCGDFEVVEIKGQRPRRFA</sequence>
<reference evidence="2 3" key="1">
    <citation type="submission" date="2017-03" db="EMBL/GenBank/DDBJ databases">
        <authorList>
            <person name="Afonso C.L."/>
            <person name="Miller P.J."/>
            <person name="Scott M.A."/>
            <person name="Spackman E."/>
            <person name="Goraichik I."/>
            <person name="Dimitrov K.M."/>
            <person name="Suarez D.L."/>
            <person name="Swayne D.E."/>
        </authorList>
    </citation>
    <scope>NUCLEOTIDE SEQUENCE [LARGE SCALE GENOMIC DNA]</scope>
    <source>
        <strain evidence="2">Genome sequencing of Nitrospira japonica strain NJ11</strain>
    </source>
</reference>